<dbReference type="SUPFAM" id="SSF53335">
    <property type="entry name" value="S-adenosyl-L-methionine-dependent methyltransferases"/>
    <property type="match status" value="1"/>
</dbReference>
<dbReference type="EMBL" id="FTNC01000015">
    <property type="protein sequence ID" value="SIR19091.1"/>
    <property type="molecule type" value="Genomic_DNA"/>
</dbReference>
<dbReference type="Pfam" id="PF13649">
    <property type="entry name" value="Methyltransf_25"/>
    <property type="match status" value="1"/>
</dbReference>
<name>A0A1N6YXA7_9FIRM</name>
<keyword evidence="4" id="KW-1185">Reference proteome</keyword>
<dbReference type="InterPro" id="IPR041698">
    <property type="entry name" value="Methyltransf_25"/>
</dbReference>
<gene>
    <name evidence="3" type="ORF">SAMN05421834_11582</name>
</gene>
<dbReference type="Proteomes" id="UP000185669">
    <property type="component" value="Unassembled WGS sequence"/>
</dbReference>
<dbReference type="PANTHER" id="PTHR43861">
    <property type="entry name" value="TRANS-ACONITATE 2-METHYLTRANSFERASE-RELATED"/>
    <property type="match status" value="1"/>
</dbReference>
<dbReference type="STRING" id="56779.SAMN05421834_11582"/>
<evidence type="ECO:0000313" key="4">
    <source>
        <dbReference type="Proteomes" id="UP000185669"/>
    </source>
</evidence>
<dbReference type="OrthoDB" id="5522265at2"/>
<sequence>MEISKLLKLSQKPKLFERSENLFWDDPHISKKMLEAHLNPEWNAASRKISIINKSVQWLNNEVFINKDLKILDLGCGPGLYASRLAELGYSITGIDYSRRSINYAKKKAREENLDIKYIYQNYLKIDFESEFDVIILIFCDFGALTNEERDILLAKIYKALKPGGTFIFDIFTDKNRNKDDLGRSWEIKENGFWSENPYLALTESFFYAEADTFLDQTFVVTEAEEIKIYRLYNHFYTKESISNLLNKFRFKDHSYYSDITGEKYSKESETIAVVTKKAEEV</sequence>
<dbReference type="InterPro" id="IPR029063">
    <property type="entry name" value="SAM-dependent_MTases_sf"/>
</dbReference>
<dbReference type="CDD" id="cd02440">
    <property type="entry name" value="AdoMet_MTases"/>
    <property type="match status" value="1"/>
</dbReference>
<dbReference type="GO" id="GO:0032259">
    <property type="term" value="P:methylation"/>
    <property type="evidence" value="ECO:0007669"/>
    <property type="project" value="UniProtKB-KW"/>
</dbReference>
<accession>A0A1N6YXA7</accession>
<feature type="domain" description="Methyltransferase" evidence="2">
    <location>
        <begin position="71"/>
        <end position="165"/>
    </location>
</feature>
<dbReference type="GO" id="GO:0008168">
    <property type="term" value="F:methyltransferase activity"/>
    <property type="evidence" value="ECO:0007669"/>
    <property type="project" value="UniProtKB-KW"/>
</dbReference>
<evidence type="ECO:0000259" key="2">
    <source>
        <dbReference type="Pfam" id="PF13649"/>
    </source>
</evidence>
<dbReference type="Gene3D" id="3.40.50.150">
    <property type="entry name" value="Vaccinia Virus protein VP39"/>
    <property type="match status" value="1"/>
</dbReference>
<dbReference type="Gene3D" id="2.20.25.110">
    <property type="entry name" value="S-adenosyl-L-methionine-dependent methyltransferases"/>
    <property type="match status" value="1"/>
</dbReference>
<evidence type="ECO:0000256" key="1">
    <source>
        <dbReference type="ARBA" id="ARBA00022679"/>
    </source>
</evidence>
<protein>
    <submittedName>
        <fullName evidence="3">Methyltransferase domain-containing protein</fullName>
    </submittedName>
</protein>
<proteinExistence type="predicted"/>
<reference evidence="4" key="1">
    <citation type="submission" date="2017-01" db="EMBL/GenBank/DDBJ databases">
        <authorList>
            <person name="Varghese N."/>
            <person name="Submissions S."/>
        </authorList>
    </citation>
    <scope>NUCLEOTIDE SEQUENCE [LARGE SCALE GENOMIC DNA]</scope>
    <source>
        <strain evidence="4">ATCC 700103</strain>
    </source>
</reference>
<dbReference type="RefSeq" id="WP_084566174.1">
    <property type="nucleotide sequence ID" value="NZ_FTNC01000015.1"/>
</dbReference>
<dbReference type="AlphaFoldDB" id="A0A1N6YXA7"/>
<organism evidence="3 4">
    <name type="scientific">Halanaerobium kushneri</name>
    <dbReference type="NCBI Taxonomy" id="56779"/>
    <lineage>
        <taxon>Bacteria</taxon>
        <taxon>Bacillati</taxon>
        <taxon>Bacillota</taxon>
        <taxon>Clostridia</taxon>
        <taxon>Halanaerobiales</taxon>
        <taxon>Halanaerobiaceae</taxon>
        <taxon>Halanaerobium</taxon>
    </lineage>
</organism>
<evidence type="ECO:0000313" key="3">
    <source>
        <dbReference type="EMBL" id="SIR19091.1"/>
    </source>
</evidence>
<keyword evidence="1 3" id="KW-0808">Transferase</keyword>
<keyword evidence="3" id="KW-0489">Methyltransferase</keyword>